<dbReference type="Pfam" id="PF01040">
    <property type="entry name" value="UbiA"/>
    <property type="match status" value="1"/>
</dbReference>
<keyword evidence="2 8" id="KW-0808">Transferase</keyword>
<feature type="transmembrane region" description="Helical" evidence="8">
    <location>
        <begin position="100"/>
        <end position="124"/>
    </location>
</feature>
<comment type="catalytic activity">
    <reaction evidence="7 8">
        <text>heme b + (2E,6E)-farnesyl diphosphate + H2O = Fe(II)-heme o + diphosphate</text>
        <dbReference type="Rhea" id="RHEA:28070"/>
        <dbReference type="ChEBI" id="CHEBI:15377"/>
        <dbReference type="ChEBI" id="CHEBI:33019"/>
        <dbReference type="ChEBI" id="CHEBI:60344"/>
        <dbReference type="ChEBI" id="CHEBI:60530"/>
        <dbReference type="ChEBI" id="CHEBI:175763"/>
        <dbReference type="EC" id="2.5.1.141"/>
    </reaction>
</comment>
<sequence length="354" mass="38869">MQSRNVDLLQFSVLILWKHEWEHAPDNAGAVGETLKKLVEKEVICMQANGVALDDSRVQELAAKATFRDYMSIMKWGITIANLLAAFAGMWVASHGHPSPLALLFTLVGTALVVAGGAALNNYYDRDIDQVMDRTKHKRAVAQGKVAPGAALAIGLSMSAVGLGVLYFFIDWQAAACAFVGLFVYSYLYTVWFKRHTTLNTVLGGVSGAMPPLIGWAAGSGGSLGLGAWALFFTFFLWQPPHFLPLAMKKTEDYRAAGIPMLPVVRGFRETKRQIVIYTAAMVPVSLMLTTLHYEGWIYFVVMAVLGLIFLVQAIRGLFVPADQDLIWANKVFRFSLVYLMALCIVLVVSVSIL</sequence>
<comment type="subcellular location">
    <subcellularLocation>
        <location evidence="8">Cell membrane</location>
        <topology evidence="8">Multi-pass membrane protein</topology>
    </subcellularLocation>
    <subcellularLocation>
        <location evidence="1">Membrane</location>
        <topology evidence="1">Multi-pass membrane protein</topology>
    </subcellularLocation>
</comment>
<dbReference type="RefSeq" id="WP_275473677.1">
    <property type="nucleotide sequence ID" value="NZ_CP162940.1"/>
</dbReference>
<dbReference type="InterPro" id="IPR044878">
    <property type="entry name" value="UbiA_sf"/>
</dbReference>
<comment type="miscellaneous">
    <text evidence="8">Carbon 2 of the heme B porphyrin ring is defined according to the Fischer nomenclature.</text>
</comment>
<dbReference type="GO" id="GO:0008495">
    <property type="term" value="F:protoheme IX farnesyltransferase activity"/>
    <property type="evidence" value="ECO:0007669"/>
    <property type="project" value="UniProtKB-EC"/>
</dbReference>
<keyword evidence="10" id="KW-1185">Reference proteome</keyword>
<dbReference type="PANTHER" id="PTHR43448">
    <property type="entry name" value="PROTOHEME IX FARNESYLTRANSFERASE, MITOCHONDRIAL"/>
    <property type="match status" value="1"/>
</dbReference>
<comment type="subunit">
    <text evidence="8">Interacts with CtaA.</text>
</comment>
<evidence type="ECO:0000256" key="5">
    <source>
        <dbReference type="ARBA" id="ARBA00023133"/>
    </source>
</evidence>
<evidence type="ECO:0000256" key="4">
    <source>
        <dbReference type="ARBA" id="ARBA00022989"/>
    </source>
</evidence>
<proteinExistence type="inferred from homology"/>
<organism evidence="9 10">
    <name type="scientific">Alicyclobacillus fastidiosus</name>
    <dbReference type="NCBI Taxonomy" id="392011"/>
    <lineage>
        <taxon>Bacteria</taxon>
        <taxon>Bacillati</taxon>
        <taxon>Bacillota</taxon>
        <taxon>Bacilli</taxon>
        <taxon>Bacillales</taxon>
        <taxon>Alicyclobacillaceae</taxon>
        <taxon>Alicyclobacillus</taxon>
    </lineage>
</organism>
<feature type="transmembrane region" description="Helical" evidence="8">
    <location>
        <begin position="73"/>
        <end position="94"/>
    </location>
</feature>
<comment type="caution">
    <text evidence="9">The sequence shown here is derived from an EMBL/GenBank/DDBJ whole genome shotgun (WGS) entry which is preliminary data.</text>
</comment>
<evidence type="ECO:0000256" key="7">
    <source>
        <dbReference type="ARBA" id="ARBA00047690"/>
    </source>
</evidence>
<comment type="function">
    <text evidence="8">Converts heme B (protoheme IX) to heme O by substitution of the vinyl group on carbon 2 of heme B porphyrin ring with a hydroxyethyl farnesyl side group.</text>
</comment>
<comment type="pathway">
    <text evidence="8">Porphyrin-containing compound metabolism; heme O biosynthesis; heme O from protoheme: step 1/1.</text>
</comment>
<dbReference type="PANTHER" id="PTHR43448:SF2">
    <property type="entry name" value="PROTOHEME IX FARNESYLTRANSFERASE, MITOCHONDRIAL"/>
    <property type="match status" value="1"/>
</dbReference>
<dbReference type="EMBL" id="JBDXSU010000005">
    <property type="protein sequence ID" value="MFB5190269.1"/>
    <property type="molecule type" value="Genomic_DNA"/>
</dbReference>
<keyword evidence="6 8" id="KW-0472">Membrane</keyword>
<comment type="similarity">
    <text evidence="8">Belongs to the UbiA prenyltransferase family. Protoheme IX farnesyltransferase subfamily.</text>
</comment>
<dbReference type="HAMAP" id="MF_00154">
    <property type="entry name" value="CyoE_CtaB"/>
    <property type="match status" value="1"/>
</dbReference>
<keyword evidence="8" id="KW-1003">Cell membrane</keyword>
<keyword evidence="3 8" id="KW-0812">Transmembrane</keyword>
<dbReference type="NCBIfam" id="NF003349">
    <property type="entry name" value="PRK04375.1-2"/>
    <property type="match status" value="1"/>
</dbReference>
<evidence type="ECO:0000256" key="8">
    <source>
        <dbReference type="HAMAP-Rule" id="MF_00154"/>
    </source>
</evidence>
<dbReference type="Proteomes" id="UP001579974">
    <property type="component" value="Unassembled WGS sequence"/>
</dbReference>
<evidence type="ECO:0000256" key="1">
    <source>
        <dbReference type="ARBA" id="ARBA00004141"/>
    </source>
</evidence>
<evidence type="ECO:0000256" key="2">
    <source>
        <dbReference type="ARBA" id="ARBA00022679"/>
    </source>
</evidence>
<accession>A0ABV5ADD3</accession>
<dbReference type="EC" id="2.5.1.141" evidence="8"/>
<reference evidence="9 10" key="1">
    <citation type="journal article" date="2024" name="Int. J. Mol. Sci.">
        <title>Exploration of Alicyclobacillus spp. Genome in Search of Antibiotic Resistance.</title>
        <authorList>
            <person name="Bucka-Kolendo J."/>
            <person name="Kiousi D.E."/>
            <person name="Dekowska A."/>
            <person name="Mikolajczuk-Szczyrba A."/>
            <person name="Karadedos D.M."/>
            <person name="Michael P."/>
            <person name="Galanis A."/>
            <person name="Sokolowska B."/>
        </authorList>
    </citation>
    <scope>NUCLEOTIDE SEQUENCE [LARGE SCALE GENOMIC DNA]</scope>
    <source>
        <strain evidence="9 10">KKP 3000</strain>
    </source>
</reference>
<feature type="transmembrane region" description="Helical" evidence="8">
    <location>
        <begin position="145"/>
        <end position="166"/>
    </location>
</feature>
<evidence type="ECO:0000256" key="6">
    <source>
        <dbReference type="ARBA" id="ARBA00023136"/>
    </source>
</evidence>
<gene>
    <name evidence="9" type="primary">cyoE</name>
    <name evidence="8" type="synonym">ctaB</name>
    <name evidence="9" type="ORF">KKP3000_003714</name>
</gene>
<feature type="transmembrane region" description="Helical" evidence="8">
    <location>
        <begin position="332"/>
        <end position="353"/>
    </location>
</feature>
<evidence type="ECO:0000256" key="3">
    <source>
        <dbReference type="ARBA" id="ARBA00022692"/>
    </source>
</evidence>
<evidence type="ECO:0000313" key="9">
    <source>
        <dbReference type="EMBL" id="MFB5190269.1"/>
    </source>
</evidence>
<dbReference type="InterPro" id="IPR006369">
    <property type="entry name" value="Protohaem_IX_farnesylTrfase"/>
</dbReference>
<evidence type="ECO:0000313" key="10">
    <source>
        <dbReference type="Proteomes" id="UP001579974"/>
    </source>
</evidence>
<dbReference type="Gene3D" id="1.10.357.140">
    <property type="entry name" value="UbiA prenyltransferase"/>
    <property type="match status" value="1"/>
</dbReference>
<feature type="transmembrane region" description="Helical" evidence="8">
    <location>
        <begin position="213"/>
        <end position="238"/>
    </location>
</feature>
<dbReference type="CDD" id="cd13957">
    <property type="entry name" value="PT_UbiA_Cox10"/>
    <property type="match status" value="1"/>
</dbReference>
<keyword evidence="5 8" id="KW-0350">Heme biosynthesis</keyword>
<keyword evidence="4 8" id="KW-1133">Transmembrane helix</keyword>
<feature type="transmembrane region" description="Helical" evidence="8">
    <location>
        <begin position="297"/>
        <end position="320"/>
    </location>
</feature>
<name>A0ABV5ADD3_9BACL</name>
<dbReference type="NCBIfam" id="TIGR01473">
    <property type="entry name" value="cyoE_ctaB"/>
    <property type="match status" value="1"/>
</dbReference>
<feature type="transmembrane region" description="Helical" evidence="8">
    <location>
        <begin position="172"/>
        <end position="192"/>
    </location>
</feature>
<protein>
    <recommendedName>
        <fullName evidence="8">Protoheme IX farnesyltransferase</fullName>
        <ecNumber evidence="8">2.5.1.141</ecNumber>
    </recommendedName>
    <alternativeName>
        <fullName evidence="8">Heme B farnesyltransferase</fullName>
    </alternativeName>
    <alternativeName>
        <fullName evidence="8">Heme O synthase</fullName>
    </alternativeName>
</protein>
<dbReference type="InterPro" id="IPR000537">
    <property type="entry name" value="UbiA_prenyltransferase"/>
</dbReference>